<feature type="transmembrane region" description="Helical" evidence="6">
    <location>
        <begin position="257"/>
        <end position="277"/>
    </location>
</feature>
<protein>
    <recommendedName>
        <fullName evidence="6">Probable membrane transporter protein</fullName>
    </recommendedName>
</protein>
<gene>
    <name evidence="7" type="ORF">ACFQRG_17170</name>
</gene>
<evidence type="ECO:0000313" key="8">
    <source>
        <dbReference type="Proteomes" id="UP001596505"/>
    </source>
</evidence>
<dbReference type="InterPro" id="IPR002781">
    <property type="entry name" value="TM_pro_TauE-like"/>
</dbReference>
<dbReference type="Pfam" id="PF01925">
    <property type="entry name" value="TauE"/>
    <property type="match status" value="1"/>
</dbReference>
<sequence length="281" mass="30039">MNKLFVFLFVGFFAQLIDGSLGMAYGSTSTSLLLTYGVAPAIASSSVHIAEIVTTGVSGLSHLKLGNVDKKLVFRLIIPGALGAFTGACFLSRLPGDLIKPYISILLVVLGIYIILKYFLNVNLLSVKTKLSNKKLLPLGLVAGFVDSIGGGGWGTIATPFLLTQPNMSPRKVIGSVDSSEFIVTIASSAGFLLSIGSEHINWSWVFILMAGGLLAAPLAAWLVRVLPTQLLGVFVGGIIVLTNTRIILTTWETSKIMILLIYGLILITFIVLPLSFKLRK</sequence>
<keyword evidence="6" id="KW-1003">Cell membrane</keyword>
<dbReference type="PANTHER" id="PTHR43701:SF12">
    <property type="entry name" value="MEMBRANE TRANSPORTER PROTEIN YTNM-RELATED"/>
    <property type="match status" value="1"/>
</dbReference>
<organism evidence="7 8">
    <name type="scientific">Scopulibacillus cellulosilyticus</name>
    <dbReference type="NCBI Taxonomy" id="2665665"/>
    <lineage>
        <taxon>Bacteria</taxon>
        <taxon>Bacillati</taxon>
        <taxon>Bacillota</taxon>
        <taxon>Bacilli</taxon>
        <taxon>Bacillales</taxon>
        <taxon>Sporolactobacillaceae</taxon>
        <taxon>Scopulibacillus</taxon>
    </lineage>
</organism>
<feature type="transmembrane region" description="Helical" evidence="6">
    <location>
        <begin position="38"/>
        <end position="60"/>
    </location>
</feature>
<dbReference type="RefSeq" id="WP_380968311.1">
    <property type="nucleotide sequence ID" value="NZ_JBHTCO010000036.1"/>
</dbReference>
<feature type="transmembrane region" description="Helical" evidence="6">
    <location>
        <begin position="99"/>
        <end position="120"/>
    </location>
</feature>
<comment type="caution">
    <text evidence="7">The sequence shown here is derived from an EMBL/GenBank/DDBJ whole genome shotgun (WGS) entry which is preliminary data.</text>
</comment>
<feature type="transmembrane region" description="Helical" evidence="6">
    <location>
        <begin position="72"/>
        <end position="93"/>
    </location>
</feature>
<proteinExistence type="inferred from homology"/>
<name>A0ABW2Q0Y9_9BACL</name>
<feature type="transmembrane region" description="Helical" evidence="6">
    <location>
        <begin position="141"/>
        <end position="163"/>
    </location>
</feature>
<evidence type="ECO:0000256" key="2">
    <source>
        <dbReference type="ARBA" id="ARBA00009142"/>
    </source>
</evidence>
<comment type="subcellular location">
    <subcellularLocation>
        <location evidence="6">Cell membrane</location>
        <topology evidence="6">Multi-pass membrane protein</topology>
    </subcellularLocation>
    <subcellularLocation>
        <location evidence="1">Membrane</location>
        <topology evidence="1">Multi-pass membrane protein</topology>
    </subcellularLocation>
</comment>
<accession>A0ABW2Q0Y9</accession>
<dbReference type="PANTHER" id="PTHR43701">
    <property type="entry name" value="MEMBRANE TRANSPORTER PROTEIN MJ0441-RELATED"/>
    <property type="match status" value="1"/>
</dbReference>
<keyword evidence="4 6" id="KW-1133">Transmembrane helix</keyword>
<reference evidence="8" key="1">
    <citation type="journal article" date="2019" name="Int. J. Syst. Evol. Microbiol.">
        <title>The Global Catalogue of Microorganisms (GCM) 10K type strain sequencing project: providing services to taxonomists for standard genome sequencing and annotation.</title>
        <authorList>
            <consortium name="The Broad Institute Genomics Platform"/>
            <consortium name="The Broad Institute Genome Sequencing Center for Infectious Disease"/>
            <person name="Wu L."/>
            <person name="Ma J."/>
        </authorList>
    </citation>
    <scope>NUCLEOTIDE SEQUENCE [LARGE SCALE GENOMIC DNA]</scope>
    <source>
        <strain evidence="8">CGMCC 1.16305</strain>
    </source>
</reference>
<keyword evidence="5 6" id="KW-0472">Membrane</keyword>
<evidence type="ECO:0000256" key="5">
    <source>
        <dbReference type="ARBA" id="ARBA00023136"/>
    </source>
</evidence>
<dbReference type="EMBL" id="JBHTCO010000036">
    <property type="protein sequence ID" value="MFC7394657.1"/>
    <property type="molecule type" value="Genomic_DNA"/>
</dbReference>
<comment type="similarity">
    <text evidence="2 6">Belongs to the 4-toluene sulfonate uptake permease (TSUP) (TC 2.A.102) family.</text>
</comment>
<dbReference type="Proteomes" id="UP001596505">
    <property type="component" value="Unassembled WGS sequence"/>
</dbReference>
<evidence type="ECO:0000256" key="4">
    <source>
        <dbReference type="ARBA" id="ARBA00022989"/>
    </source>
</evidence>
<evidence type="ECO:0000313" key="7">
    <source>
        <dbReference type="EMBL" id="MFC7394657.1"/>
    </source>
</evidence>
<evidence type="ECO:0000256" key="6">
    <source>
        <dbReference type="RuleBase" id="RU363041"/>
    </source>
</evidence>
<keyword evidence="8" id="KW-1185">Reference proteome</keyword>
<dbReference type="InterPro" id="IPR051598">
    <property type="entry name" value="TSUP/Inactive_protease-like"/>
</dbReference>
<keyword evidence="3 6" id="KW-0812">Transmembrane</keyword>
<feature type="transmembrane region" description="Helical" evidence="6">
    <location>
        <begin position="203"/>
        <end position="224"/>
    </location>
</feature>
<evidence type="ECO:0000256" key="1">
    <source>
        <dbReference type="ARBA" id="ARBA00004141"/>
    </source>
</evidence>
<evidence type="ECO:0000256" key="3">
    <source>
        <dbReference type="ARBA" id="ARBA00022692"/>
    </source>
</evidence>
<feature type="transmembrane region" description="Helical" evidence="6">
    <location>
        <begin position="231"/>
        <end position="251"/>
    </location>
</feature>